<feature type="domain" description="DUF4277" evidence="1">
    <location>
        <begin position="12"/>
        <end position="78"/>
    </location>
</feature>
<dbReference type="EMBL" id="FOJQ01000075">
    <property type="protein sequence ID" value="SFA58514.1"/>
    <property type="molecule type" value="Genomic_DNA"/>
</dbReference>
<keyword evidence="3" id="KW-1185">Reference proteome</keyword>
<feature type="non-terminal residue" evidence="2">
    <location>
        <position position="78"/>
    </location>
</feature>
<evidence type="ECO:0000313" key="2">
    <source>
        <dbReference type="EMBL" id="SFA58514.1"/>
    </source>
</evidence>
<dbReference type="RefSeq" id="WP_143091209.1">
    <property type="nucleotide sequence ID" value="NZ_FOJQ01000075.1"/>
</dbReference>
<dbReference type="Pfam" id="PF14104">
    <property type="entry name" value="DUF4277"/>
    <property type="match status" value="1"/>
</dbReference>
<accession>A0A1I0U3B4</accession>
<proteinExistence type="predicted"/>
<dbReference type="AlphaFoldDB" id="A0A1I0U3B4"/>
<dbReference type="OrthoDB" id="2372391at2"/>
<protein>
    <recommendedName>
        <fullName evidence="1">DUF4277 domain-containing protein</fullName>
    </recommendedName>
</protein>
<evidence type="ECO:0000313" key="3">
    <source>
        <dbReference type="Proteomes" id="UP000198979"/>
    </source>
</evidence>
<dbReference type="STRING" id="150248.SAMN05216169_107512"/>
<dbReference type="InterPro" id="IPR025457">
    <property type="entry name" value="DUF4277"/>
</dbReference>
<organism evidence="2 3">
    <name type="scientific">Anoxybacillus pushchinoensis</name>
    <dbReference type="NCBI Taxonomy" id="150248"/>
    <lineage>
        <taxon>Bacteria</taxon>
        <taxon>Bacillati</taxon>
        <taxon>Bacillota</taxon>
        <taxon>Bacilli</taxon>
        <taxon>Bacillales</taxon>
        <taxon>Anoxybacillaceae</taxon>
        <taxon>Anoxybacillus</taxon>
    </lineage>
</organism>
<gene>
    <name evidence="2" type="ORF">SAMN05216169_107512</name>
</gene>
<reference evidence="3" key="1">
    <citation type="submission" date="2016-10" db="EMBL/GenBank/DDBJ databases">
        <authorList>
            <person name="Varghese N."/>
            <person name="Submissions S."/>
        </authorList>
    </citation>
    <scope>NUCLEOTIDE SEQUENCE [LARGE SCALE GENOMIC DNA]</scope>
    <source>
        <strain evidence="3">K1</strain>
    </source>
</reference>
<evidence type="ECO:0000259" key="1">
    <source>
        <dbReference type="Pfam" id="PF14104"/>
    </source>
</evidence>
<dbReference type="Proteomes" id="UP000198979">
    <property type="component" value="Unassembled WGS sequence"/>
</dbReference>
<name>A0A1I0U3B4_9BACL</name>
<sequence>MDVQIRAIYESSYLNIISALFKDLDLPQLIDRLVPVDPQCQTRASDIVKLIVLDILSGRQALVHLEQWAHDIDLPKLI</sequence>